<evidence type="ECO:0000256" key="1">
    <source>
        <dbReference type="ARBA" id="ARBA00004273"/>
    </source>
</evidence>
<sequence length="60" mass="6983">MPIAPITGRLRKRLWLDLSVALGLGVSSAYAYWYGVHLKAVQKQEEFYFKQERARVQQSQ</sequence>
<dbReference type="OrthoDB" id="2317211at2759"/>
<dbReference type="GO" id="GO:0004129">
    <property type="term" value="F:cytochrome-c oxidase activity"/>
    <property type="evidence" value="ECO:0007669"/>
    <property type="project" value="TreeGrafter"/>
</dbReference>
<evidence type="ECO:0000313" key="8">
    <source>
        <dbReference type="EMBL" id="KIK48293.1"/>
    </source>
</evidence>
<keyword evidence="9" id="KW-1185">Reference proteome</keyword>
<keyword evidence="5" id="KW-0496">Mitochondrion</keyword>
<dbReference type="AlphaFoldDB" id="A0A0D0BZX9"/>
<dbReference type="PANTHER" id="PTHR28264">
    <property type="entry name" value="CYTOCHROME C OXIDASE SUBUNIT 7A"/>
    <property type="match status" value="1"/>
</dbReference>
<dbReference type="InParanoid" id="A0A0D0BZX9"/>
<dbReference type="GO" id="GO:0006123">
    <property type="term" value="P:mitochondrial electron transport, cytochrome c to oxygen"/>
    <property type="evidence" value="ECO:0007669"/>
    <property type="project" value="TreeGrafter"/>
</dbReference>
<reference evidence="8 9" key="1">
    <citation type="submission" date="2014-04" db="EMBL/GenBank/DDBJ databases">
        <authorList>
            <consortium name="DOE Joint Genome Institute"/>
            <person name="Kuo A."/>
            <person name="Ruytinx J."/>
            <person name="Rineau F."/>
            <person name="Colpaert J."/>
            <person name="Kohler A."/>
            <person name="Nagy L.G."/>
            <person name="Floudas D."/>
            <person name="Copeland A."/>
            <person name="Barry K.W."/>
            <person name="Cichocki N."/>
            <person name="Veneault-Fourrey C."/>
            <person name="LaButti K."/>
            <person name="Lindquist E.A."/>
            <person name="Lipzen A."/>
            <person name="Lundell T."/>
            <person name="Morin E."/>
            <person name="Murat C."/>
            <person name="Sun H."/>
            <person name="Tunlid A."/>
            <person name="Henrissat B."/>
            <person name="Grigoriev I.V."/>
            <person name="Hibbett D.S."/>
            <person name="Martin F."/>
            <person name="Nordberg H.P."/>
            <person name="Cantor M.N."/>
            <person name="Hua S.X."/>
        </authorList>
    </citation>
    <scope>NUCLEOTIDE SEQUENCE [LARGE SCALE GENOMIC DNA]</scope>
    <source>
        <strain evidence="8 9">UH-Slu-Lm8-n1</strain>
    </source>
</reference>
<accession>A0A0D0BZX9</accession>
<evidence type="ECO:0000256" key="5">
    <source>
        <dbReference type="ARBA" id="ARBA00023128"/>
    </source>
</evidence>
<evidence type="ECO:0000256" key="6">
    <source>
        <dbReference type="ARBA" id="ARBA00023136"/>
    </source>
</evidence>
<keyword evidence="3" id="KW-0999">Mitochondrion inner membrane</keyword>
<evidence type="ECO:0000256" key="2">
    <source>
        <dbReference type="ARBA" id="ARBA00022692"/>
    </source>
</evidence>
<keyword evidence="4 7" id="KW-1133">Transmembrane helix</keyword>
<dbReference type="GO" id="GO:0005743">
    <property type="term" value="C:mitochondrial inner membrane"/>
    <property type="evidence" value="ECO:0007669"/>
    <property type="project" value="UniProtKB-SubCell"/>
</dbReference>
<name>A0A0D0BZX9_9AGAM</name>
<keyword evidence="6 7" id="KW-0472">Membrane</keyword>
<evidence type="ECO:0000313" key="9">
    <source>
        <dbReference type="Proteomes" id="UP000054485"/>
    </source>
</evidence>
<dbReference type="PANTHER" id="PTHR28264:SF1">
    <property type="entry name" value="CYTOCHROME C OXIDASE SUBUNIT 6C"/>
    <property type="match status" value="1"/>
</dbReference>
<evidence type="ECO:0008006" key="10">
    <source>
        <dbReference type="Google" id="ProtNLM"/>
    </source>
</evidence>
<keyword evidence="2 7" id="KW-0812">Transmembrane</keyword>
<protein>
    <recommendedName>
        <fullName evidence="10">Cytochrome c oxidase polypeptide VIIA</fullName>
    </recommendedName>
</protein>
<reference evidence="9" key="2">
    <citation type="submission" date="2015-01" db="EMBL/GenBank/DDBJ databases">
        <title>Evolutionary Origins and Diversification of the Mycorrhizal Mutualists.</title>
        <authorList>
            <consortium name="DOE Joint Genome Institute"/>
            <consortium name="Mycorrhizal Genomics Consortium"/>
            <person name="Kohler A."/>
            <person name="Kuo A."/>
            <person name="Nagy L.G."/>
            <person name="Floudas D."/>
            <person name="Copeland A."/>
            <person name="Barry K.W."/>
            <person name="Cichocki N."/>
            <person name="Veneault-Fourrey C."/>
            <person name="LaButti K."/>
            <person name="Lindquist E.A."/>
            <person name="Lipzen A."/>
            <person name="Lundell T."/>
            <person name="Morin E."/>
            <person name="Murat C."/>
            <person name="Riley R."/>
            <person name="Ohm R."/>
            <person name="Sun H."/>
            <person name="Tunlid A."/>
            <person name="Henrissat B."/>
            <person name="Grigoriev I.V."/>
            <person name="Hibbett D.S."/>
            <person name="Martin F."/>
        </authorList>
    </citation>
    <scope>NUCLEOTIDE SEQUENCE [LARGE SCALE GENOMIC DNA]</scope>
    <source>
        <strain evidence="9">UH-Slu-Lm8-n1</strain>
    </source>
</reference>
<dbReference type="CDD" id="cd22888">
    <property type="entry name" value="CcO_VIIa_fungal"/>
    <property type="match status" value="1"/>
</dbReference>
<gene>
    <name evidence="8" type="ORF">CY34DRAFT_798401</name>
</gene>
<evidence type="ECO:0000256" key="7">
    <source>
        <dbReference type="SAM" id="Phobius"/>
    </source>
</evidence>
<feature type="transmembrane region" description="Helical" evidence="7">
    <location>
        <begin position="14"/>
        <end position="33"/>
    </location>
</feature>
<dbReference type="Proteomes" id="UP000054485">
    <property type="component" value="Unassembled WGS sequence"/>
</dbReference>
<dbReference type="STRING" id="930992.A0A0D0BZX9"/>
<dbReference type="HOGENOM" id="CLU_196969_0_0_1"/>
<comment type="subcellular location">
    <subcellularLocation>
        <location evidence="1">Mitochondrion inner membrane</location>
    </subcellularLocation>
</comment>
<proteinExistence type="predicted"/>
<organism evidence="8 9">
    <name type="scientific">Suillus luteus UH-Slu-Lm8-n1</name>
    <dbReference type="NCBI Taxonomy" id="930992"/>
    <lineage>
        <taxon>Eukaryota</taxon>
        <taxon>Fungi</taxon>
        <taxon>Dikarya</taxon>
        <taxon>Basidiomycota</taxon>
        <taxon>Agaricomycotina</taxon>
        <taxon>Agaricomycetes</taxon>
        <taxon>Agaricomycetidae</taxon>
        <taxon>Boletales</taxon>
        <taxon>Suillineae</taxon>
        <taxon>Suillaceae</taxon>
        <taxon>Suillus</taxon>
    </lineage>
</organism>
<evidence type="ECO:0000256" key="3">
    <source>
        <dbReference type="ARBA" id="ARBA00022792"/>
    </source>
</evidence>
<evidence type="ECO:0000256" key="4">
    <source>
        <dbReference type="ARBA" id="ARBA00022989"/>
    </source>
</evidence>
<dbReference type="EMBL" id="KN835139">
    <property type="protein sequence ID" value="KIK48293.1"/>
    <property type="molecule type" value="Genomic_DNA"/>
</dbReference>